<evidence type="ECO:0000256" key="1">
    <source>
        <dbReference type="SAM" id="MobiDB-lite"/>
    </source>
</evidence>
<dbReference type="RefSeq" id="WP_133853583.1">
    <property type="nucleotide sequence ID" value="NZ_SNXZ01000008.1"/>
</dbReference>
<comment type="caution">
    <text evidence="2">The sequence shown here is derived from an EMBL/GenBank/DDBJ whole genome shotgun (WGS) entry which is preliminary data.</text>
</comment>
<gene>
    <name evidence="2" type="ORF">EV186_108244</name>
</gene>
<accession>A0A4R6RY55</accession>
<reference evidence="2 3" key="1">
    <citation type="submission" date="2019-03" db="EMBL/GenBank/DDBJ databases">
        <title>Genomic Encyclopedia of Type Strains, Phase IV (KMG-IV): sequencing the most valuable type-strain genomes for metagenomic binning, comparative biology and taxonomic classification.</title>
        <authorList>
            <person name="Goeker M."/>
        </authorList>
    </citation>
    <scope>NUCLEOTIDE SEQUENCE [LARGE SCALE GENOMIC DNA]</scope>
    <source>
        <strain evidence="2 3">DSM 45361</strain>
    </source>
</reference>
<feature type="region of interest" description="Disordered" evidence="1">
    <location>
        <begin position="92"/>
        <end position="116"/>
    </location>
</feature>
<organism evidence="2 3">
    <name type="scientific">Labedaea rhizosphaerae</name>
    <dbReference type="NCBI Taxonomy" id="598644"/>
    <lineage>
        <taxon>Bacteria</taxon>
        <taxon>Bacillati</taxon>
        <taxon>Actinomycetota</taxon>
        <taxon>Actinomycetes</taxon>
        <taxon>Pseudonocardiales</taxon>
        <taxon>Pseudonocardiaceae</taxon>
        <taxon>Labedaea</taxon>
    </lineage>
</organism>
<dbReference type="AlphaFoldDB" id="A0A4R6RY55"/>
<dbReference type="Pfam" id="PF13830">
    <property type="entry name" value="DUF4192"/>
    <property type="match status" value="1"/>
</dbReference>
<sequence>MTALDPLDPILRAPVKLPVHDHGLVAATVPHLLGFHPSDSLVLVTLTDRDPPGIGVTVRVDLPPPWHAELAARSLVEPLVVNDVGAASLILAGSSREDPDTPRGGWTGPDETGPPHRPLVAALSRELAEAGIDVLHALWLPRYEAGQTWWCYEDPECSGQLPDPGSTPLAVASVVAGDVTYRDREELAATLAPVPSSTLRRTAVLLSGRPPDAVPAQPLSLLLDAMADADELVGADACARVAELICALWPPDVRTACLTMAIDERAPGAERLWTALTRAAPAPWRAEPACLLAVSAYARGAGALASMATAVALEADPDHGFASLLDQALRLGLPRNEVRRMLTELAAGNPP</sequence>
<dbReference type="Proteomes" id="UP000295444">
    <property type="component" value="Unassembled WGS sequence"/>
</dbReference>
<dbReference type="OrthoDB" id="3264463at2"/>
<proteinExistence type="predicted"/>
<evidence type="ECO:0000313" key="2">
    <source>
        <dbReference type="EMBL" id="TDP92031.1"/>
    </source>
</evidence>
<protein>
    <submittedName>
        <fullName evidence="2">Uncharacterized protein DUF4192</fullName>
    </submittedName>
</protein>
<name>A0A4R6RY55_LABRH</name>
<keyword evidence="3" id="KW-1185">Reference proteome</keyword>
<evidence type="ECO:0000313" key="3">
    <source>
        <dbReference type="Proteomes" id="UP000295444"/>
    </source>
</evidence>
<dbReference type="InterPro" id="IPR025447">
    <property type="entry name" value="DUF4192"/>
</dbReference>
<dbReference type="EMBL" id="SNXZ01000008">
    <property type="protein sequence ID" value="TDP92031.1"/>
    <property type="molecule type" value="Genomic_DNA"/>
</dbReference>